<name>A0ABV6Q3S3_9FLAO</name>
<gene>
    <name evidence="2" type="ORF">ACFFGA_00045</name>
</gene>
<sequence>MKNLIKVLFFLFFAFFNIKGTAQNIHLLSKSEKIEVKEDSSFVNEISIIFKKSESQRIYPIFYDTELEQIADIQLFEKKGKRFKKIAIRKIYEEDVKLDYITSKKIKSVVIPADKEIKLTYLVSCKELMYFSRLEFFSYDEIDTLKYQIKVPKKFDLAYNTIYKDSLSFYAIDSTKTSTGYQWNIKVSPNKVEPDPLQFFGIYKNMKVPLMRTLIMPNSLKDQPIKYMNDWYFKNVIPKKGLNASVKQKIDELTANVSDPLEIVNIIYSYVKSNFKYVAIEIGMGAFIPSHANEVFLNKQGDCKDLSNFLSEALKYKGIESDIALAATFDHISDCDFPSLSSANHVIGIAYINGKTILLDPTDAIHIEGTPVQSLQDRTILIVNSKGGSFFEVERFSPQQNEIYYQMDLKLDSNNMLINGIFNIDYNGISSNYLKRIINSEGKKEFKNFAKSHYEEIFGNQSVSGLILKDELKKLHLEGDISITGKTFNDGSNKYLFIDFLPRLIETESRETLIEGTYLRNPFYKKIRAKIRMDEPIEVFNTIEHVYEGDGISLNIKIKAISNLEIECSYDFIFEHIFIDQKNIGKTNEILKSFKKIINEPVVLQKQKN</sequence>
<evidence type="ECO:0000313" key="3">
    <source>
        <dbReference type="Proteomes" id="UP001589832"/>
    </source>
</evidence>
<feature type="domain" description="Transglutaminase-like" evidence="1">
    <location>
        <begin position="250"/>
        <end position="352"/>
    </location>
</feature>
<keyword evidence="3" id="KW-1185">Reference proteome</keyword>
<dbReference type="Proteomes" id="UP001589832">
    <property type="component" value="Unassembled WGS sequence"/>
</dbReference>
<evidence type="ECO:0000313" key="2">
    <source>
        <dbReference type="EMBL" id="MFC0602928.1"/>
    </source>
</evidence>
<proteinExistence type="predicted"/>
<dbReference type="Pfam" id="PF01841">
    <property type="entry name" value="Transglut_core"/>
    <property type="match status" value="1"/>
</dbReference>
<comment type="caution">
    <text evidence="2">The sequence shown here is derived from an EMBL/GenBank/DDBJ whole genome shotgun (WGS) entry which is preliminary data.</text>
</comment>
<organism evidence="2 3">
    <name type="scientific">Winogradskyella pulchriflava</name>
    <dbReference type="NCBI Taxonomy" id="1110688"/>
    <lineage>
        <taxon>Bacteria</taxon>
        <taxon>Pseudomonadati</taxon>
        <taxon>Bacteroidota</taxon>
        <taxon>Flavobacteriia</taxon>
        <taxon>Flavobacteriales</taxon>
        <taxon>Flavobacteriaceae</taxon>
        <taxon>Winogradskyella</taxon>
    </lineage>
</organism>
<dbReference type="SUPFAM" id="SSF54001">
    <property type="entry name" value="Cysteine proteinases"/>
    <property type="match status" value="1"/>
</dbReference>
<dbReference type="InterPro" id="IPR038765">
    <property type="entry name" value="Papain-like_cys_pep_sf"/>
</dbReference>
<dbReference type="Gene3D" id="3.10.620.30">
    <property type="match status" value="1"/>
</dbReference>
<reference evidence="2 3" key="1">
    <citation type="submission" date="2024-09" db="EMBL/GenBank/DDBJ databases">
        <authorList>
            <person name="Sun Q."/>
            <person name="Mori K."/>
        </authorList>
    </citation>
    <scope>NUCLEOTIDE SEQUENCE [LARGE SCALE GENOMIC DNA]</scope>
    <source>
        <strain evidence="2 3">NCAIM B.02481</strain>
    </source>
</reference>
<dbReference type="RefSeq" id="WP_386057846.1">
    <property type="nucleotide sequence ID" value="NZ_JBHLTQ010000001.1"/>
</dbReference>
<protein>
    <submittedName>
        <fullName evidence="2">Transglutaminase family protein</fullName>
    </submittedName>
</protein>
<dbReference type="EMBL" id="JBHLTQ010000001">
    <property type="protein sequence ID" value="MFC0602928.1"/>
    <property type="molecule type" value="Genomic_DNA"/>
</dbReference>
<evidence type="ECO:0000259" key="1">
    <source>
        <dbReference type="Pfam" id="PF01841"/>
    </source>
</evidence>
<dbReference type="InterPro" id="IPR002931">
    <property type="entry name" value="Transglutaminase-like"/>
</dbReference>
<accession>A0ABV6Q3S3</accession>